<dbReference type="InterPro" id="IPR038765">
    <property type="entry name" value="Papain-like_cys_pep_sf"/>
</dbReference>
<feature type="domain" description="Transglutaminase-like" evidence="2">
    <location>
        <begin position="1"/>
        <end position="88"/>
    </location>
</feature>
<evidence type="ECO:0000313" key="3">
    <source>
        <dbReference type="EMBL" id="CAI9556383.1"/>
    </source>
</evidence>
<protein>
    <recommendedName>
        <fullName evidence="2">Transglutaminase-like domain-containing protein</fullName>
    </recommendedName>
</protein>
<gene>
    <name evidence="3" type="ORF">SPARVUS_LOCUS4538551</name>
</gene>
<feature type="chain" id="PRO_5045076177" description="Transglutaminase-like domain-containing protein" evidence="1">
    <location>
        <begin position="19"/>
        <end position="150"/>
    </location>
</feature>
<sequence length="150" mass="17374">GHHWVFAAVLCTVLRCLGIPTRIVTNYNSAHNTEESLRKDLYYNDNGARIHRSRNDSIWHFHVWNECWMERNDLYKGFGGWQVLDATAQLKYNGALYCNGPAPVRAIKEGIVDLNYDTNLIYSKVVTETVNWVRNTDGFFKKVFSSTRQV</sequence>
<comment type="caution">
    <text evidence="3">The sequence shown here is derived from an EMBL/GenBank/DDBJ whole genome shotgun (WGS) entry which is preliminary data.</text>
</comment>
<dbReference type="InterPro" id="IPR036985">
    <property type="entry name" value="Transglutaminase-like_sf"/>
</dbReference>
<dbReference type="InterPro" id="IPR050779">
    <property type="entry name" value="Transglutaminase"/>
</dbReference>
<evidence type="ECO:0000313" key="4">
    <source>
        <dbReference type="Proteomes" id="UP001162483"/>
    </source>
</evidence>
<dbReference type="EMBL" id="CATNWA010008516">
    <property type="protein sequence ID" value="CAI9556383.1"/>
    <property type="molecule type" value="Genomic_DNA"/>
</dbReference>
<reference evidence="3" key="1">
    <citation type="submission" date="2023-05" db="EMBL/GenBank/DDBJ databases">
        <authorList>
            <person name="Stuckert A."/>
        </authorList>
    </citation>
    <scope>NUCLEOTIDE SEQUENCE</scope>
</reference>
<accession>A0ABN9C9T2</accession>
<feature type="non-terminal residue" evidence="3">
    <location>
        <position position="150"/>
    </location>
</feature>
<dbReference type="PANTHER" id="PTHR11590">
    <property type="entry name" value="PROTEIN-GLUTAMINE GAMMA-GLUTAMYLTRANSFERASE"/>
    <property type="match status" value="1"/>
</dbReference>
<dbReference type="Pfam" id="PF01841">
    <property type="entry name" value="Transglut_core"/>
    <property type="match status" value="1"/>
</dbReference>
<dbReference type="Gene3D" id="3.90.260.10">
    <property type="entry name" value="Transglutaminase-like"/>
    <property type="match status" value="1"/>
</dbReference>
<dbReference type="SUPFAM" id="SSF54001">
    <property type="entry name" value="Cysteine proteinases"/>
    <property type="match status" value="1"/>
</dbReference>
<dbReference type="SMART" id="SM00460">
    <property type="entry name" value="TGc"/>
    <property type="match status" value="1"/>
</dbReference>
<evidence type="ECO:0000259" key="2">
    <source>
        <dbReference type="SMART" id="SM00460"/>
    </source>
</evidence>
<feature type="signal peptide" evidence="1">
    <location>
        <begin position="1"/>
        <end position="18"/>
    </location>
</feature>
<dbReference type="InterPro" id="IPR002931">
    <property type="entry name" value="Transglutaminase-like"/>
</dbReference>
<organism evidence="3 4">
    <name type="scientific">Staurois parvus</name>
    <dbReference type="NCBI Taxonomy" id="386267"/>
    <lineage>
        <taxon>Eukaryota</taxon>
        <taxon>Metazoa</taxon>
        <taxon>Chordata</taxon>
        <taxon>Craniata</taxon>
        <taxon>Vertebrata</taxon>
        <taxon>Euteleostomi</taxon>
        <taxon>Amphibia</taxon>
        <taxon>Batrachia</taxon>
        <taxon>Anura</taxon>
        <taxon>Neobatrachia</taxon>
        <taxon>Ranoidea</taxon>
        <taxon>Ranidae</taxon>
        <taxon>Staurois</taxon>
    </lineage>
</organism>
<keyword evidence="1" id="KW-0732">Signal</keyword>
<proteinExistence type="predicted"/>
<keyword evidence="4" id="KW-1185">Reference proteome</keyword>
<name>A0ABN9C9T2_9NEOB</name>
<dbReference type="Proteomes" id="UP001162483">
    <property type="component" value="Unassembled WGS sequence"/>
</dbReference>
<evidence type="ECO:0000256" key="1">
    <source>
        <dbReference type="SAM" id="SignalP"/>
    </source>
</evidence>
<dbReference type="PANTHER" id="PTHR11590:SF44">
    <property type="entry name" value="PROTEIN 4.2"/>
    <property type="match status" value="1"/>
</dbReference>
<feature type="non-terminal residue" evidence="3">
    <location>
        <position position="1"/>
    </location>
</feature>